<dbReference type="Gene3D" id="1.10.286.20">
    <property type="match status" value="1"/>
</dbReference>
<dbReference type="FunFam" id="1.10.8.10:FF:000001">
    <property type="entry name" value="Elongation factor Ts"/>
    <property type="match status" value="1"/>
</dbReference>
<comment type="function">
    <text evidence="5">Associates with the EF-Tu.GDP complex and induces the exchange of GDP to GTP. It remains bound to the aminoacyl-tRNA.EF-Tu.GTP complex up to the GTP hydrolysis stage on the ribosome.</text>
</comment>
<reference evidence="7 8" key="1">
    <citation type="journal article" date="2016" name="Nat. Commun.">
        <title>Thousands of microbial genomes shed light on interconnected biogeochemical processes in an aquifer system.</title>
        <authorList>
            <person name="Anantharaman K."/>
            <person name="Brown C.T."/>
            <person name="Hug L.A."/>
            <person name="Sharon I."/>
            <person name="Castelle C.J."/>
            <person name="Probst A.J."/>
            <person name="Thomas B.C."/>
            <person name="Singh A."/>
            <person name="Wilkins M.J."/>
            <person name="Karaoz U."/>
            <person name="Brodie E.L."/>
            <person name="Williams K.H."/>
            <person name="Hubbard S.S."/>
            <person name="Banfield J.F."/>
        </authorList>
    </citation>
    <scope>NUCLEOTIDE SEQUENCE [LARGE SCALE GENOMIC DNA]</scope>
</reference>
<protein>
    <recommendedName>
        <fullName evidence="2 5">Elongation factor Ts</fullName>
        <shortName evidence="5">EF-Ts</shortName>
    </recommendedName>
</protein>
<dbReference type="Proteomes" id="UP000178930">
    <property type="component" value="Unassembled WGS sequence"/>
</dbReference>
<dbReference type="Pfam" id="PF00889">
    <property type="entry name" value="EF_TS"/>
    <property type="match status" value="1"/>
</dbReference>
<comment type="subcellular location">
    <subcellularLocation>
        <location evidence="5">Cytoplasm</location>
    </subcellularLocation>
</comment>
<organism evidence="7 8">
    <name type="scientific">Candidatus Buchananbacteria bacterium RIFCSPHIGHO2_01_FULL_39_14</name>
    <dbReference type="NCBI Taxonomy" id="1797532"/>
    <lineage>
        <taxon>Bacteria</taxon>
        <taxon>Candidatus Buchananiibacteriota</taxon>
    </lineage>
</organism>
<accession>A0A1G1XWV8</accession>
<evidence type="ECO:0000256" key="1">
    <source>
        <dbReference type="ARBA" id="ARBA00005532"/>
    </source>
</evidence>
<dbReference type="Gene3D" id="3.30.479.20">
    <property type="entry name" value="Elongation factor Ts, dimerisation domain"/>
    <property type="match status" value="2"/>
</dbReference>
<comment type="caution">
    <text evidence="7">The sequence shown here is derived from an EMBL/GenBank/DDBJ whole genome shotgun (WGS) entry which is preliminary data.</text>
</comment>
<evidence type="ECO:0000256" key="4">
    <source>
        <dbReference type="ARBA" id="ARBA00022917"/>
    </source>
</evidence>
<dbReference type="GO" id="GO:0003746">
    <property type="term" value="F:translation elongation factor activity"/>
    <property type="evidence" value="ECO:0007669"/>
    <property type="project" value="UniProtKB-UniRule"/>
</dbReference>
<name>A0A1G1XWV8_9BACT</name>
<dbReference type="InterPro" id="IPR001816">
    <property type="entry name" value="Transl_elong_EFTs/EF1B"/>
</dbReference>
<dbReference type="SUPFAM" id="SSF46934">
    <property type="entry name" value="UBA-like"/>
    <property type="match status" value="1"/>
</dbReference>
<dbReference type="FunFam" id="1.10.286.20:FF:000001">
    <property type="entry name" value="Elongation factor Ts"/>
    <property type="match status" value="1"/>
</dbReference>
<keyword evidence="4 5" id="KW-0648">Protein biosynthesis</keyword>
<dbReference type="Gene3D" id="1.10.8.10">
    <property type="entry name" value="DNA helicase RuvA subunit, C-terminal domain"/>
    <property type="match status" value="1"/>
</dbReference>
<dbReference type="SUPFAM" id="SSF54713">
    <property type="entry name" value="Elongation factor Ts (EF-Ts), dimerisation domain"/>
    <property type="match status" value="2"/>
</dbReference>
<sequence>MSIDTKLITKLRELIGAGIADCKIALEEVNGNLDQAVEILRKKGAMKAAKKAERSTNEGVIAFSQAENKIAVVGLACETDFVAKNQDFINTVNDFAKKLLTTEQAQFKDWAHKKIQNELIVKIGENIKLVFAEVISGGLIGAYLHANKKVAAAVVLNVGKTELATDLAMQITAMSPRYIKPQDVPAEELEKEKEIYRQQLKNEGKPETMWEKIIPGKLNKFYEEVCLLNQAYIKDDKIKIIDLIKQESKSTGQEVAVLSFKRYQI</sequence>
<evidence type="ECO:0000313" key="7">
    <source>
        <dbReference type="EMBL" id="OGY44424.1"/>
    </source>
</evidence>
<evidence type="ECO:0000256" key="3">
    <source>
        <dbReference type="ARBA" id="ARBA00022768"/>
    </source>
</evidence>
<evidence type="ECO:0000313" key="8">
    <source>
        <dbReference type="Proteomes" id="UP000178930"/>
    </source>
</evidence>
<gene>
    <name evidence="5" type="primary">tsf</name>
    <name evidence="7" type="ORF">A2729_02050</name>
</gene>
<keyword evidence="3 5" id="KW-0251">Elongation factor</keyword>
<dbReference type="GO" id="GO:0005737">
    <property type="term" value="C:cytoplasm"/>
    <property type="evidence" value="ECO:0007669"/>
    <property type="project" value="UniProtKB-SubCell"/>
</dbReference>
<feature type="region of interest" description="Involved in Mg(2+) ion dislocation from EF-Tu" evidence="5">
    <location>
        <begin position="79"/>
        <end position="82"/>
    </location>
</feature>
<comment type="similarity">
    <text evidence="1 5">Belongs to the EF-Ts family.</text>
</comment>
<dbReference type="InterPro" id="IPR014039">
    <property type="entry name" value="Transl_elong_EFTs/EF1B_dimer"/>
</dbReference>
<dbReference type="AlphaFoldDB" id="A0A1G1XWV8"/>
<dbReference type="CDD" id="cd14275">
    <property type="entry name" value="UBA_EF-Ts"/>
    <property type="match status" value="1"/>
</dbReference>
<keyword evidence="5" id="KW-0963">Cytoplasm</keyword>
<dbReference type="PANTHER" id="PTHR11741">
    <property type="entry name" value="ELONGATION FACTOR TS"/>
    <property type="match status" value="1"/>
</dbReference>
<dbReference type="InterPro" id="IPR036402">
    <property type="entry name" value="EF-Ts_dimer_sf"/>
</dbReference>
<dbReference type="NCBIfam" id="TIGR00116">
    <property type="entry name" value="tsf"/>
    <property type="match status" value="1"/>
</dbReference>
<evidence type="ECO:0000256" key="5">
    <source>
        <dbReference type="HAMAP-Rule" id="MF_00050"/>
    </source>
</evidence>
<evidence type="ECO:0000256" key="2">
    <source>
        <dbReference type="ARBA" id="ARBA00016956"/>
    </source>
</evidence>
<feature type="domain" description="Translation elongation factor EFTs/EF1B dimerisation" evidence="6">
    <location>
        <begin position="71"/>
        <end position="265"/>
    </location>
</feature>
<dbReference type="InterPro" id="IPR009060">
    <property type="entry name" value="UBA-like_sf"/>
</dbReference>
<dbReference type="PANTHER" id="PTHR11741:SF0">
    <property type="entry name" value="ELONGATION FACTOR TS, MITOCHONDRIAL"/>
    <property type="match status" value="1"/>
</dbReference>
<evidence type="ECO:0000259" key="6">
    <source>
        <dbReference type="Pfam" id="PF00889"/>
    </source>
</evidence>
<dbReference type="EMBL" id="MHIB01000016">
    <property type="protein sequence ID" value="OGY44424.1"/>
    <property type="molecule type" value="Genomic_DNA"/>
</dbReference>
<dbReference type="HAMAP" id="MF_00050">
    <property type="entry name" value="EF_Ts"/>
    <property type="match status" value="1"/>
</dbReference>
<proteinExistence type="inferred from homology"/>
<dbReference type="STRING" id="1797532.A2729_02050"/>